<protein>
    <submittedName>
        <fullName evidence="2 3">Uncharacterized protein</fullName>
    </submittedName>
</protein>
<evidence type="ECO:0000313" key="3">
    <source>
        <dbReference type="EnsemblFungi" id="PTTG_28421-t43_1-p1"/>
    </source>
</evidence>
<reference evidence="3" key="4">
    <citation type="submission" date="2025-05" db="UniProtKB">
        <authorList>
            <consortium name="EnsemblFungi"/>
        </authorList>
    </citation>
    <scope>IDENTIFICATION</scope>
    <source>
        <strain evidence="3">isolate 1-1 / race 1 (BBBD)</strain>
    </source>
</reference>
<reference evidence="2" key="2">
    <citation type="submission" date="2016-05" db="EMBL/GenBank/DDBJ databases">
        <title>Comparative analysis highlights variable genome content of wheat rusts and divergence of the mating loci.</title>
        <authorList>
            <person name="Cuomo C.A."/>
            <person name="Bakkeren G."/>
            <person name="Szabo L."/>
            <person name="Khalil H."/>
            <person name="Joly D."/>
            <person name="Goldberg J."/>
            <person name="Young S."/>
            <person name="Zeng Q."/>
            <person name="Fellers J."/>
        </authorList>
    </citation>
    <scope>NUCLEOTIDE SEQUENCE [LARGE SCALE GENOMIC DNA]</scope>
    <source>
        <strain evidence="2">1-1 BBBD Race 1</strain>
    </source>
</reference>
<name>A0A180GBY3_PUCT1</name>
<dbReference type="VEuPathDB" id="FungiDB:PTTG_28421"/>
<feature type="region of interest" description="Disordered" evidence="1">
    <location>
        <begin position="70"/>
        <end position="96"/>
    </location>
</feature>
<proteinExistence type="predicted"/>
<evidence type="ECO:0000313" key="2">
    <source>
        <dbReference type="EMBL" id="OAV90197.1"/>
    </source>
</evidence>
<dbReference type="Proteomes" id="UP000005240">
    <property type="component" value="Unassembled WGS sequence"/>
</dbReference>
<dbReference type="AlphaFoldDB" id="A0A180GBY3"/>
<organism evidence="2">
    <name type="scientific">Puccinia triticina (isolate 1-1 / race 1 (BBBD))</name>
    <name type="common">Brown leaf rust fungus</name>
    <dbReference type="NCBI Taxonomy" id="630390"/>
    <lineage>
        <taxon>Eukaryota</taxon>
        <taxon>Fungi</taxon>
        <taxon>Dikarya</taxon>
        <taxon>Basidiomycota</taxon>
        <taxon>Pucciniomycotina</taxon>
        <taxon>Pucciniomycetes</taxon>
        <taxon>Pucciniales</taxon>
        <taxon>Pucciniaceae</taxon>
        <taxon>Puccinia</taxon>
    </lineage>
</organism>
<feature type="region of interest" description="Disordered" evidence="1">
    <location>
        <begin position="135"/>
        <end position="212"/>
    </location>
</feature>
<evidence type="ECO:0000256" key="1">
    <source>
        <dbReference type="SAM" id="MobiDB-lite"/>
    </source>
</evidence>
<dbReference type="EnsemblFungi" id="PTTG_28421-t43_1">
    <property type="protein sequence ID" value="PTTG_28421-t43_1-p1"/>
    <property type="gene ID" value="PTTG_28421"/>
</dbReference>
<reference evidence="2" key="1">
    <citation type="submission" date="2009-11" db="EMBL/GenBank/DDBJ databases">
        <authorList>
            <consortium name="The Broad Institute Genome Sequencing Platform"/>
            <person name="Ward D."/>
            <person name="Feldgarden M."/>
            <person name="Earl A."/>
            <person name="Young S.K."/>
            <person name="Zeng Q."/>
            <person name="Koehrsen M."/>
            <person name="Alvarado L."/>
            <person name="Berlin A."/>
            <person name="Bochicchio J."/>
            <person name="Borenstein D."/>
            <person name="Chapman S.B."/>
            <person name="Chen Z."/>
            <person name="Engels R."/>
            <person name="Freedman E."/>
            <person name="Gellesch M."/>
            <person name="Goldberg J."/>
            <person name="Griggs A."/>
            <person name="Gujja S."/>
            <person name="Heilman E."/>
            <person name="Heiman D."/>
            <person name="Hepburn T."/>
            <person name="Howarth C."/>
            <person name="Jen D."/>
            <person name="Larson L."/>
            <person name="Lewis B."/>
            <person name="Mehta T."/>
            <person name="Park D."/>
            <person name="Pearson M."/>
            <person name="Roberts A."/>
            <person name="Saif S."/>
            <person name="Shea T."/>
            <person name="Shenoy N."/>
            <person name="Sisk P."/>
            <person name="Stolte C."/>
            <person name="Sykes S."/>
            <person name="Thomson T."/>
            <person name="Walk T."/>
            <person name="White J."/>
            <person name="Yandava C."/>
            <person name="Izard J."/>
            <person name="Baranova O.V."/>
            <person name="Blanton J.M."/>
            <person name="Tanner A.C."/>
            <person name="Dewhirst F.E."/>
            <person name="Haas B."/>
            <person name="Nusbaum C."/>
            <person name="Birren B."/>
        </authorList>
    </citation>
    <scope>NUCLEOTIDE SEQUENCE [LARGE SCALE GENOMIC DNA]</scope>
    <source>
        <strain evidence="2">1-1 BBBD Race 1</strain>
    </source>
</reference>
<feature type="compositionally biased region" description="Polar residues" evidence="1">
    <location>
        <begin position="142"/>
        <end position="157"/>
    </location>
</feature>
<feature type="compositionally biased region" description="Polar residues" evidence="1">
    <location>
        <begin position="75"/>
        <end position="94"/>
    </location>
</feature>
<sequence length="269" mass="28767">MARKPQTTQTLKPKLQHCHKPLLRRVPSGRGCPPLRSRGLVRLAERLEHQGTISPAGRLFKPNPLRSAIPAGLEGSSTSSIDPASLAAPTSASRHGSCETALSGAAFSETAVGLGAFESSERIDSLTTEHFTSPSADLISLESPTPLKNSNARTEAQNVHAREGKQHPAVEETACSTVEPDHSHQLAPQDDPTQLPSSHGCLLKESDDAPDPLKPCSGEEKQLTAINPNARTRATKPAKPLVEVLATQCILSLRSTTPIIHVAHMFVFY</sequence>
<feature type="compositionally biased region" description="Basic and acidic residues" evidence="1">
    <location>
        <begin position="160"/>
        <end position="170"/>
    </location>
</feature>
<accession>A0A180GBY3</accession>
<dbReference type="EMBL" id="ADAS02000107">
    <property type="protein sequence ID" value="OAV90197.1"/>
    <property type="molecule type" value="Genomic_DNA"/>
</dbReference>
<evidence type="ECO:0000313" key="4">
    <source>
        <dbReference type="Proteomes" id="UP000005240"/>
    </source>
</evidence>
<keyword evidence="4" id="KW-1185">Reference proteome</keyword>
<reference evidence="3 4" key="3">
    <citation type="journal article" date="2017" name="G3 (Bethesda)">
        <title>Comparative analysis highlights variable genome content of wheat rusts and divergence of the mating loci.</title>
        <authorList>
            <person name="Cuomo C.A."/>
            <person name="Bakkeren G."/>
            <person name="Khalil H.B."/>
            <person name="Panwar V."/>
            <person name="Joly D."/>
            <person name="Linning R."/>
            <person name="Sakthikumar S."/>
            <person name="Song X."/>
            <person name="Adiconis X."/>
            <person name="Fan L."/>
            <person name="Goldberg J.M."/>
            <person name="Levin J.Z."/>
            <person name="Young S."/>
            <person name="Zeng Q."/>
            <person name="Anikster Y."/>
            <person name="Bruce M."/>
            <person name="Wang M."/>
            <person name="Yin C."/>
            <person name="McCallum B."/>
            <person name="Szabo L.J."/>
            <person name="Hulbert S."/>
            <person name="Chen X."/>
            <person name="Fellers J.P."/>
        </authorList>
    </citation>
    <scope>NUCLEOTIDE SEQUENCE</scope>
    <source>
        <strain evidence="3">isolate 1-1 / race 1 (BBBD)</strain>
        <strain evidence="4">Isolate 1-1 / race 1 (BBBD)</strain>
    </source>
</reference>
<gene>
    <name evidence="2" type="ORF">PTTG_28421</name>
</gene>